<accession>E9CQE8</accession>
<dbReference type="Proteomes" id="UP000013568">
    <property type="component" value="Unassembled WGS sequence"/>
</dbReference>
<feature type="non-terminal residue" evidence="1">
    <location>
        <position position="64"/>
    </location>
</feature>
<dbReference type="AlphaFoldDB" id="E9CQE8"/>
<protein>
    <submittedName>
        <fullName evidence="1">Uncharacterized protein</fullName>
    </submittedName>
</protein>
<keyword evidence="2" id="KW-1185">Reference proteome</keyword>
<dbReference type="HOGENOM" id="CLU_2873231_0_0_6"/>
<gene>
    <name evidence="1" type="ORF">SSYM_0113</name>
</gene>
<reference evidence="2" key="1">
    <citation type="journal article" date="2011" name="Genome Biol. Evol.">
        <title>Massive genomic decay in Serratia symbiotica, a recently evolved symbiont of aphids.</title>
        <authorList>
            <person name="Burke G.R."/>
            <person name="Moran N.A."/>
        </authorList>
    </citation>
    <scope>NUCLEOTIDE SEQUENCE [LARGE SCALE GENOMIC DNA]</scope>
    <source>
        <strain evidence="2">Tucson</strain>
    </source>
</reference>
<evidence type="ECO:0000313" key="1">
    <source>
        <dbReference type="EMBL" id="EFW11221.1"/>
    </source>
</evidence>
<sequence>MGDPSQAIRKNVNRRYGTLLNRESVKKRINYVHPVNKRSSSLNIPKQGKDYEKKYAYGNRIITR</sequence>
<proteinExistence type="predicted"/>
<evidence type="ECO:0000313" key="2">
    <source>
        <dbReference type="Proteomes" id="UP000013568"/>
    </source>
</evidence>
<name>E9CQE8_9GAMM</name>
<dbReference type="EMBL" id="GL636252">
    <property type="protein sequence ID" value="EFW11221.1"/>
    <property type="molecule type" value="Genomic_DNA"/>
</dbReference>
<organism evidence="1 2">
    <name type="scientific">Serratia symbiotica str. Tucson</name>
    <dbReference type="NCBI Taxonomy" id="914128"/>
    <lineage>
        <taxon>Bacteria</taxon>
        <taxon>Pseudomonadati</taxon>
        <taxon>Pseudomonadota</taxon>
        <taxon>Gammaproteobacteria</taxon>
        <taxon>Enterobacterales</taxon>
        <taxon>Yersiniaceae</taxon>
        <taxon>Serratia</taxon>
        <taxon>Serratia symbiotica</taxon>
    </lineage>
</organism>